<gene>
    <name evidence="1" type="ORF">HYN43_021390</name>
</gene>
<dbReference type="KEGG" id="muh:HYN43_021390"/>
<sequence length="128" mass="14651">MIDNFQTPGDFNVDLLVNNKKIVYHNCHEISQGGPVIGELSIDGHFIPNQLFGGPLLIQKQLIYVPVFVKRFLGNGFKLAVIDTDTFSVTINGNFRSLIFLDKIENGRIYFFEHVEKKRYNSYLLAEI</sequence>
<accession>A0A494W2A7</accession>
<evidence type="ECO:0000313" key="2">
    <source>
        <dbReference type="Proteomes" id="UP000270046"/>
    </source>
</evidence>
<evidence type="ECO:0000313" key="1">
    <source>
        <dbReference type="EMBL" id="AYL97688.1"/>
    </source>
</evidence>
<dbReference type="EMBL" id="CP032869">
    <property type="protein sequence ID" value="AYL97688.1"/>
    <property type="molecule type" value="Genomic_DNA"/>
</dbReference>
<organism evidence="1 2">
    <name type="scientific">Mucilaginibacter celer</name>
    <dbReference type="NCBI Taxonomy" id="2305508"/>
    <lineage>
        <taxon>Bacteria</taxon>
        <taxon>Pseudomonadati</taxon>
        <taxon>Bacteroidota</taxon>
        <taxon>Sphingobacteriia</taxon>
        <taxon>Sphingobacteriales</taxon>
        <taxon>Sphingobacteriaceae</taxon>
        <taxon>Mucilaginibacter</taxon>
    </lineage>
</organism>
<reference evidence="1 2" key="1">
    <citation type="submission" date="2018-10" db="EMBL/GenBank/DDBJ databases">
        <title>Genome sequencing of Mucilaginibacter sp. HYN0043.</title>
        <authorList>
            <person name="Kim M."/>
            <person name="Yi H."/>
        </authorList>
    </citation>
    <scope>NUCLEOTIDE SEQUENCE [LARGE SCALE GENOMIC DNA]</scope>
    <source>
        <strain evidence="1 2">HYN0043</strain>
    </source>
</reference>
<name>A0A494W2A7_9SPHI</name>
<dbReference type="OrthoDB" id="1368127at2"/>
<keyword evidence="2" id="KW-1185">Reference proteome</keyword>
<dbReference type="RefSeq" id="WP_119405977.1">
    <property type="nucleotide sequence ID" value="NZ_CP032869.1"/>
</dbReference>
<dbReference type="AlphaFoldDB" id="A0A494W2A7"/>
<dbReference type="Proteomes" id="UP000270046">
    <property type="component" value="Chromosome"/>
</dbReference>
<proteinExistence type="predicted"/>
<protein>
    <submittedName>
        <fullName evidence="1">Uncharacterized protein</fullName>
    </submittedName>
</protein>